<sequence>MAASVSLHYGHRQVQPTVCVTVKNHGRSLSVPPMNQRHPVGGDEQQARQTPSSPIAVEWVVMSSTNSQPPVALTQCSHAGHPETATFESDRITPVFARAYISKKTHKESVILTRQDSQMTRIVHRHAGRNDNQMAKKPTLAKWSREVPQLSKHSFSPRPEASHHPRCESAALSNCHHAVRLSACGNHPPEQIEHISLGEALIQDAMKRSRSSRSYPELPYLNSPCLLPDATLPFIWSCTESEKPFVVKRQSVEGYSLRMSPLRGLSAWHHIFFMGLVLVSASLLTFCVFYVVGDMTLNEDDAAGKRTDSDSAQIMTVGPEDEVASVQREFRWKAASLGGPHRQPAATRFRNLRRSTYAIRSGAPRNVQ</sequence>
<evidence type="ECO:0000256" key="1">
    <source>
        <dbReference type="SAM" id="MobiDB-lite"/>
    </source>
</evidence>
<gene>
    <name evidence="3" type="ORF">HPB51_014441</name>
</gene>
<feature type="region of interest" description="Disordered" evidence="1">
    <location>
        <begin position="124"/>
        <end position="165"/>
    </location>
</feature>
<keyword evidence="4" id="KW-1185">Reference proteome</keyword>
<dbReference type="Proteomes" id="UP000821866">
    <property type="component" value="Chromosome 9"/>
</dbReference>
<feature type="region of interest" description="Disordered" evidence="1">
    <location>
        <begin position="26"/>
        <end position="49"/>
    </location>
</feature>
<evidence type="ECO:0000313" key="4">
    <source>
        <dbReference type="Proteomes" id="UP000821866"/>
    </source>
</evidence>
<organism evidence="3 4">
    <name type="scientific">Rhipicephalus microplus</name>
    <name type="common">Cattle tick</name>
    <name type="synonym">Boophilus microplus</name>
    <dbReference type="NCBI Taxonomy" id="6941"/>
    <lineage>
        <taxon>Eukaryota</taxon>
        <taxon>Metazoa</taxon>
        <taxon>Ecdysozoa</taxon>
        <taxon>Arthropoda</taxon>
        <taxon>Chelicerata</taxon>
        <taxon>Arachnida</taxon>
        <taxon>Acari</taxon>
        <taxon>Parasitiformes</taxon>
        <taxon>Ixodida</taxon>
        <taxon>Ixodoidea</taxon>
        <taxon>Ixodidae</taxon>
        <taxon>Rhipicephalinae</taxon>
        <taxon>Rhipicephalus</taxon>
        <taxon>Boophilus</taxon>
    </lineage>
</organism>
<evidence type="ECO:0000313" key="3">
    <source>
        <dbReference type="EMBL" id="KAH8009305.1"/>
    </source>
</evidence>
<keyword evidence="2" id="KW-0472">Membrane</keyword>
<keyword evidence="2" id="KW-0812">Transmembrane</keyword>
<comment type="caution">
    <text evidence="3">The sequence shown here is derived from an EMBL/GenBank/DDBJ whole genome shotgun (WGS) entry which is preliminary data.</text>
</comment>
<reference evidence="3" key="1">
    <citation type="journal article" date="2020" name="Cell">
        <title>Large-Scale Comparative Analyses of Tick Genomes Elucidate Their Genetic Diversity and Vector Capacities.</title>
        <authorList>
            <consortium name="Tick Genome and Microbiome Consortium (TIGMIC)"/>
            <person name="Jia N."/>
            <person name="Wang J."/>
            <person name="Shi W."/>
            <person name="Du L."/>
            <person name="Sun Y."/>
            <person name="Zhan W."/>
            <person name="Jiang J.F."/>
            <person name="Wang Q."/>
            <person name="Zhang B."/>
            <person name="Ji P."/>
            <person name="Bell-Sakyi L."/>
            <person name="Cui X.M."/>
            <person name="Yuan T.T."/>
            <person name="Jiang B.G."/>
            <person name="Yang W.F."/>
            <person name="Lam T.T."/>
            <person name="Chang Q.C."/>
            <person name="Ding S.J."/>
            <person name="Wang X.J."/>
            <person name="Zhu J.G."/>
            <person name="Ruan X.D."/>
            <person name="Zhao L."/>
            <person name="Wei J.T."/>
            <person name="Ye R.Z."/>
            <person name="Que T.C."/>
            <person name="Du C.H."/>
            <person name="Zhou Y.H."/>
            <person name="Cheng J.X."/>
            <person name="Dai P.F."/>
            <person name="Guo W.B."/>
            <person name="Han X.H."/>
            <person name="Huang E.J."/>
            <person name="Li L.F."/>
            <person name="Wei W."/>
            <person name="Gao Y.C."/>
            <person name="Liu J.Z."/>
            <person name="Shao H.Z."/>
            <person name="Wang X."/>
            <person name="Wang C.C."/>
            <person name="Yang T.C."/>
            <person name="Huo Q.B."/>
            <person name="Li W."/>
            <person name="Chen H.Y."/>
            <person name="Chen S.E."/>
            <person name="Zhou L.G."/>
            <person name="Ni X.B."/>
            <person name="Tian J.H."/>
            <person name="Sheng Y."/>
            <person name="Liu T."/>
            <person name="Pan Y.S."/>
            <person name="Xia L.Y."/>
            <person name="Li J."/>
            <person name="Zhao F."/>
            <person name="Cao W.C."/>
        </authorList>
    </citation>
    <scope>NUCLEOTIDE SEQUENCE</scope>
    <source>
        <strain evidence="3">Rmic-2018</strain>
    </source>
</reference>
<dbReference type="EMBL" id="JABSTU010000011">
    <property type="protein sequence ID" value="KAH8009305.1"/>
    <property type="molecule type" value="Genomic_DNA"/>
</dbReference>
<accession>A0A9J6D5G7</accession>
<feature type="transmembrane region" description="Helical" evidence="2">
    <location>
        <begin position="267"/>
        <end position="292"/>
    </location>
</feature>
<reference evidence="3" key="2">
    <citation type="submission" date="2021-09" db="EMBL/GenBank/DDBJ databases">
        <authorList>
            <person name="Jia N."/>
            <person name="Wang J."/>
            <person name="Shi W."/>
            <person name="Du L."/>
            <person name="Sun Y."/>
            <person name="Zhan W."/>
            <person name="Jiang J."/>
            <person name="Wang Q."/>
            <person name="Zhang B."/>
            <person name="Ji P."/>
            <person name="Sakyi L.B."/>
            <person name="Cui X."/>
            <person name="Yuan T."/>
            <person name="Jiang B."/>
            <person name="Yang W."/>
            <person name="Lam T.T.-Y."/>
            <person name="Chang Q."/>
            <person name="Ding S."/>
            <person name="Wang X."/>
            <person name="Zhu J."/>
            <person name="Ruan X."/>
            <person name="Zhao L."/>
            <person name="Wei J."/>
            <person name="Que T."/>
            <person name="Du C."/>
            <person name="Cheng J."/>
            <person name="Dai P."/>
            <person name="Han X."/>
            <person name="Huang E."/>
            <person name="Gao Y."/>
            <person name="Liu J."/>
            <person name="Shao H."/>
            <person name="Ye R."/>
            <person name="Li L."/>
            <person name="Wei W."/>
            <person name="Wang X."/>
            <person name="Wang C."/>
            <person name="Huo Q."/>
            <person name="Li W."/>
            <person name="Guo W."/>
            <person name="Chen H."/>
            <person name="Chen S."/>
            <person name="Zhou L."/>
            <person name="Zhou L."/>
            <person name="Ni X."/>
            <person name="Tian J."/>
            <person name="Zhou Y."/>
            <person name="Sheng Y."/>
            <person name="Liu T."/>
            <person name="Pan Y."/>
            <person name="Xia L."/>
            <person name="Li J."/>
            <person name="Zhao F."/>
            <person name="Cao W."/>
        </authorList>
    </citation>
    <scope>NUCLEOTIDE SEQUENCE</scope>
    <source>
        <strain evidence="3">Rmic-2018</strain>
        <tissue evidence="3">Larvae</tissue>
    </source>
</reference>
<name>A0A9J6D5G7_RHIMP</name>
<dbReference type="AlphaFoldDB" id="A0A9J6D5G7"/>
<keyword evidence="2" id="KW-1133">Transmembrane helix</keyword>
<proteinExistence type="predicted"/>
<evidence type="ECO:0000256" key="2">
    <source>
        <dbReference type="SAM" id="Phobius"/>
    </source>
</evidence>
<protein>
    <submittedName>
        <fullName evidence="3">Uncharacterized protein</fullName>
    </submittedName>
</protein>